<sequence length="96" mass="11028">MKKIAYILFFVFLTFIVGPTTIALIDDSVDISFAFTANEEENSSKNLSSFETVIEDNYSNHVSIEYLKGHQKENFSYTKNYYPVYLEVISPPPKNT</sequence>
<reference evidence="1" key="1">
    <citation type="submission" date="2022-11" db="EMBL/GenBank/DDBJ databases">
        <title>Salinimicrobium profundisediminis sp. nov., isolated from deep-sea sediment of the Mariana Trench.</title>
        <authorList>
            <person name="Fu H."/>
        </authorList>
    </citation>
    <scope>NUCLEOTIDE SEQUENCE</scope>
    <source>
        <strain evidence="1">MT39</strain>
    </source>
</reference>
<gene>
    <name evidence="1" type="ORF">OQ279_02110</name>
</gene>
<dbReference type="AlphaFoldDB" id="A0A9X3I002"/>
<name>A0A9X3I002_9FLAO</name>
<dbReference type="RefSeq" id="WP_266068110.1">
    <property type="nucleotide sequence ID" value="NZ_JAPJDA010000002.1"/>
</dbReference>
<keyword evidence="2" id="KW-1185">Reference proteome</keyword>
<evidence type="ECO:0000313" key="1">
    <source>
        <dbReference type="EMBL" id="MCX2836933.1"/>
    </source>
</evidence>
<evidence type="ECO:0000313" key="2">
    <source>
        <dbReference type="Proteomes" id="UP001148482"/>
    </source>
</evidence>
<protein>
    <submittedName>
        <fullName evidence="1">Uncharacterized protein</fullName>
    </submittedName>
</protein>
<dbReference type="EMBL" id="JAPJDA010000002">
    <property type="protein sequence ID" value="MCX2836933.1"/>
    <property type="molecule type" value="Genomic_DNA"/>
</dbReference>
<comment type="caution">
    <text evidence="1">The sequence shown here is derived from an EMBL/GenBank/DDBJ whole genome shotgun (WGS) entry which is preliminary data.</text>
</comment>
<proteinExistence type="predicted"/>
<accession>A0A9X3I002</accession>
<organism evidence="1 2">
    <name type="scientific">Salinimicrobium profundisediminis</name>
    <dbReference type="NCBI Taxonomy" id="2994553"/>
    <lineage>
        <taxon>Bacteria</taxon>
        <taxon>Pseudomonadati</taxon>
        <taxon>Bacteroidota</taxon>
        <taxon>Flavobacteriia</taxon>
        <taxon>Flavobacteriales</taxon>
        <taxon>Flavobacteriaceae</taxon>
        <taxon>Salinimicrobium</taxon>
    </lineage>
</organism>
<dbReference type="Proteomes" id="UP001148482">
    <property type="component" value="Unassembled WGS sequence"/>
</dbReference>